<evidence type="ECO:0000313" key="3">
    <source>
        <dbReference type="Proteomes" id="UP001209922"/>
    </source>
</evidence>
<dbReference type="RefSeq" id="WP_265127873.1">
    <property type="nucleotide sequence ID" value="NZ_JAPCHY010000008.1"/>
</dbReference>
<evidence type="ECO:0000313" key="2">
    <source>
        <dbReference type="EMBL" id="MCW4472887.1"/>
    </source>
</evidence>
<evidence type="ECO:0000256" key="1">
    <source>
        <dbReference type="SAM" id="MobiDB-lite"/>
    </source>
</evidence>
<accession>A0ABT3JWM5</accession>
<keyword evidence="3" id="KW-1185">Reference proteome</keyword>
<feature type="compositionally biased region" description="Polar residues" evidence="1">
    <location>
        <begin position="45"/>
        <end position="56"/>
    </location>
</feature>
<comment type="caution">
    <text evidence="2">The sequence shown here is derived from an EMBL/GenBank/DDBJ whole genome shotgun (WGS) entry which is preliminary data.</text>
</comment>
<name>A0ABT3JWM5_9XANT</name>
<dbReference type="Proteomes" id="UP001209922">
    <property type="component" value="Unassembled WGS sequence"/>
</dbReference>
<reference evidence="2 3" key="1">
    <citation type="submission" date="2022-10" db="EMBL/GenBank/DDBJ databases">
        <title>Xanthomonas sp. H13-6.</title>
        <authorList>
            <person name="Liu X."/>
            <person name="Deng Z."/>
            <person name="Jiang Y."/>
            <person name="Yu T."/>
            <person name="Ai J."/>
        </authorList>
    </citation>
    <scope>NUCLEOTIDE SEQUENCE [LARGE SCALE GENOMIC DNA]</scope>
    <source>
        <strain evidence="2 3">H13-6</strain>
    </source>
</reference>
<dbReference type="EMBL" id="JAPCHY010000008">
    <property type="protein sequence ID" value="MCW4472887.1"/>
    <property type="molecule type" value="Genomic_DNA"/>
</dbReference>
<proteinExistence type="predicted"/>
<organism evidence="2 3">
    <name type="scientific">Xanthomonas chitinilytica</name>
    <dbReference type="NCBI Taxonomy" id="2989819"/>
    <lineage>
        <taxon>Bacteria</taxon>
        <taxon>Pseudomonadati</taxon>
        <taxon>Pseudomonadota</taxon>
        <taxon>Gammaproteobacteria</taxon>
        <taxon>Lysobacterales</taxon>
        <taxon>Lysobacteraceae</taxon>
        <taxon>Xanthomonas</taxon>
    </lineage>
</organism>
<protein>
    <submittedName>
        <fullName evidence="2">Uncharacterized protein</fullName>
    </submittedName>
</protein>
<gene>
    <name evidence="2" type="ORF">OK345_10250</name>
</gene>
<feature type="region of interest" description="Disordered" evidence="1">
    <location>
        <begin position="45"/>
        <end position="73"/>
    </location>
</feature>
<sequence length="124" mass="13861">MHVDSIRSTRLPIASALRRRRIRYLPFAVVATIGLLAAGNVAAQDATQPGPTQTQDVAPMEQPAAQAKRGKKDNKVCHYEDVTGSRMKKRVCFTPEQWEARAKAAKDFMRELDDKPLGREDREG</sequence>